<evidence type="ECO:0000313" key="1">
    <source>
        <dbReference type="EMBL" id="MUN08264.1"/>
    </source>
</evidence>
<protein>
    <submittedName>
        <fullName evidence="1">Ornithine cyclodeaminase family protein</fullName>
    </submittedName>
</protein>
<sequence>MSSIVHIMLQIETPRVEARQVVAAVRQAFAGVASGSSIAPGQFVVDIAGGGDVIHYPGILGEADVYAVKVSPYLPQPSGKAIVTAWTMLISTRTGDPLALINAENLTTERTAATSVLAADLLLAPDATSAAVIGWGKLGQAHARYLRAIRPEMSIRVYARTAHEATPDGIRFDATVAEAVEDVDLVMLCTSAAEDVVDPRELPPRTVVTSISTNARGAREIPVAAVAELEVYVDARTTVDVASELRDAASGGWDPKTVHGTLAELVAGTATMPRDDRVVYFRSVGLGIEDAAVAWAAFQAHQEVHP</sequence>
<gene>
    <name evidence="1" type="ORF">GLX25_14190</name>
</gene>
<evidence type="ECO:0000313" key="2">
    <source>
        <dbReference type="Proteomes" id="UP000480122"/>
    </source>
</evidence>
<comment type="caution">
    <text evidence="1">The sequence shown here is derived from an EMBL/GenBank/DDBJ whole genome shotgun (WGS) entry which is preliminary data.</text>
</comment>
<dbReference type="Gene3D" id="3.40.50.720">
    <property type="entry name" value="NAD(P)-binding Rossmann-like Domain"/>
    <property type="match status" value="1"/>
</dbReference>
<dbReference type="InterPro" id="IPR003462">
    <property type="entry name" value="ODC_Mu_crystall"/>
</dbReference>
<dbReference type="Gene3D" id="3.30.1780.10">
    <property type="entry name" value="ornithine cyclodeaminase, domain 1"/>
    <property type="match status" value="1"/>
</dbReference>
<dbReference type="EMBL" id="WODA01000025">
    <property type="protein sequence ID" value="MUN08264.1"/>
    <property type="molecule type" value="Genomic_DNA"/>
</dbReference>
<dbReference type="InterPro" id="IPR023401">
    <property type="entry name" value="ODC_N"/>
</dbReference>
<dbReference type="Pfam" id="PF02423">
    <property type="entry name" value="OCD_Mu_crystall"/>
    <property type="match status" value="1"/>
</dbReference>
<dbReference type="AlphaFoldDB" id="A0A7C9HMI8"/>
<organism evidence="1 2">
    <name type="scientific">Agromyces luteolus</name>
    <dbReference type="NCBI Taxonomy" id="88373"/>
    <lineage>
        <taxon>Bacteria</taxon>
        <taxon>Bacillati</taxon>
        <taxon>Actinomycetota</taxon>
        <taxon>Actinomycetes</taxon>
        <taxon>Micrococcales</taxon>
        <taxon>Microbacteriaceae</taxon>
        <taxon>Agromyces</taxon>
    </lineage>
</organism>
<dbReference type="OrthoDB" id="7209364at2"/>
<dbReference type="PANTHER" id="PTHR13812:SF19">
    <property type="entry name" value="KETIMINE REDUCTASE MU-CRYSTALLIN"/>
    <property type="match status" value="1"/>
</dbReference>
<keyword evidence="2" id="KW-1185">Reference proteome</keyword>
<proteinExistence type="predicted"/>
<name>A0A7C9HMI8_9MICO</name>
<dbReference type="GO" id="GO:0005737">
    <property type="term" value="C:cytoplasm"/>
    <property type="evidence" value="ECO:0007669"/>
    <property type="project" value="TreeGrafter"/>
</dbReference>
<dbReference type="SUPFAM" id="SSF51735">
    <property type="entry name" value="NAD(P)-binding Rossmann-fold domains"/>
    <property type="match status" value="1"/>
</dbReference>
<dbReference type="PANTHER" id="PTHR13812">
    <property type="entry name" value="KETIMINE REDUCTASE MU-CRYSTALLIN"/>
    <property type="match status" value="1"/>
</dbReference>
<dbReference type="Proteomes" id="UP000480122">
    <property type="component" value="Unassembled WGS sequence"/>
</dbReference>
<accession>A0A7C9HMI8</accession>
<reference evidence="1 2" key="1">
    <citation type="submission" date="2019-11" db="EMBL/GenBank/DDBJ databases">
        <title>Agromyces kandeliae sp. nov., isolated from mangrove soil.</title>
        <authorList>
            <person name="Wang R."/>
        </authorList>
    </citation>
    <scope>NUCLEOTIDE SEQUENCE [LARGE SCALE GENOMIC DNA]</scope>
    <source>
        <strain evidence="1 2">JCM 11431</strain>
    </source>
</reference>
<dbReference type="InterPro" id="IPR036291">
    <property type="entry name" value="NAD(P)-bd_dom_sf"/>
</dbReference>